<comment type="caution">
    <text evidence="2">The sequence shown here is derived from an EMBL/GenBank/DDBJ whole genome shotgun (WGS) entry which is preliminary data.</text>
</comment>
<gene>
    <name evidence="2" type="ORF">B0T10DRAFT_555240</name>
</gene>
<dbReference type="GO" id="GO:0016747">
    <property type="term" value="F:acyltransferase activity, transferring groups other than amino-acyl groups"/>
    <property type="evidence" value="ECO:0007669"/>
    <property type="project" value="InterPro"/>
</dbReference>
<protein>
    <submittedName>
        <fullName evidence="2">Acyl-CoA N-acyltransferase</fullName>
    </submittedName>
</protein>
<organism evidence="2 3">
    <name type="scientific">Thelonectria olida</name>
    <dbReference type="NCBI Taxonomy" id="1576542"/>
    <lineage>
        <taxon>Eukaryota</taxon>
        <taxon>Fungi</taxon>
        <taxon>Dikarya</taxon>
        <taxon>Ascomycota</taxon>
        <taxon>Pezizomycotina</taxon>
        <taxon>Sordariomycetes</taxon>
        <taxon>Hypocreomycetidae</taxon>
        <taxon>Hypocreales</taxon>
        <taxon>Nectriaceae</taxon>
        <taxon>Thelonectria</taxon>
    </lineage>
</organism>
<proteinExistence type="predicted"/>
<dbReference type="PANTHER" id="PTHR42791:SF2">
    <property type="entry name" value="N-ACETYLTRANSFERASE DOMAIN-CONTAINING PROTEIN"/>
    <property type="match status" value="1"/>
</dbReference>
<dbReference type="CDD" id="cd04301">
    <property type="entry name" value="NAT_SF"/>
    <property type="match status" value="1"/>
</dbReference>
<dbReference type="InterPro" id="IPR000182">
    <property type="entry name" value="GNAT_dom"/>
</dbReference>
<dbReference type="OrthoDB" id="61113at2759"/>
<dbReference type="Proteomes" id="UP000777438">
    <property type="component" value="Unassembled WGS sequence"/>
</dbReference>
<dbReference type="PROSITE" id="PS51186">
    <property type="entry name" value="GNAT"/>
    <property type="match status" value="1"/>
</dbReference>
<reference evidence="2 3" key="1">
    <citation type="journal article" date="2021" name="Nat. Commun.">
        <title>Genetic determinants of endophytism in the Arabidopsis root mycobiome.</title>
        <authorList>
            <person name="Mesny F."/>
            <person name="Miyauchi S."/>
            <person name="Thiergart T."/>
            <person name="Pickel B."/>
            <person name="Atanasova L."/>
            <person name="Karlsson M."/>
            <person name="Huettel B."/>
            <person name="Barry K.W."/>
            <person name="Haridas S."/>
            <person name="Chen C."/>
            <person name="Bauer D."/>
            <person name="Andreopoulos W."/>
            <person name="Pangilinan J."/>
            <person name="LaButti K."/>
            <person name="Riley R."/>
            <person name="Lipzen A."/>
            <person name="Clum A."/>
            <person name="Drula E."/>
            <person name="Henrissat B."/>
            <person name="Kohler A."/>
            <person name="Grigoriev I.V."/>
            <person name="Martin F.M."/>
            <person name="Hacquard S."/>
        </authorList>
    </citation>
    <scope>NUCLEOTIDE SEQUENCE [LARGE SCALE GENOMIC DNA]</scope>
    <source>
        <strain evidence="2 3">MPI-CAGE-CH-0241</strain>
    </source>
</reference>
<dbReference type="PANTHER" id="PTHR42791">
    <property type="entry name" value="GNAT FAMILY ACETYLTRANSFERASE"/>
    <property type="match status" value="1"/>
</dbReference>
<sequence length="213" mass="24295">MPFDIIVPSRGDAAGLASLHIAAMDANLLMHAQFPNDEARQFLHSWLCEDTQHHIANDNTGVLIARDADTGRIASFVKWNVQRPNEKEEQEPDENIPECCRREYLDSYAELTKKARREVLGDQPHYHVTYLCTHPEWSGRGAASELLRSVQDRARAEGVPAVLEATMNAVTFYQRLGFDIRQELEMTLPPRGSSEPTERYFEKTMVWDQTGRP</sequence>
<dbReference type="EMBL" id="JAGPYM010000001">
    <property type="protein sequence ID" value="KAH6900711.1"/>
    <property type="molecule type" value="Genomic_DNA"/>
</dbReference>
<dbReference type="AlphaFoldDB" id="A0A9P8WLQ2"/>
<feature type="domain" description="N-acetyltransferase" evidence="1">
    <location>
        <begin position="63"/>
        <end position="206"/>
    </location>
</feature>
<accession>A0A9P8WLQ2</accession>
<evidence type="ECO:0000313" key="3">
    <source>
        <dbReference type="Proteomes" id="UP000777438"/>
    </source>
</evidence>
<name>A0A9P8WLQ2_9HYPO</name>
<evidence type="ECO:0000259" key="1">
    <source>
        <dbReference type="PROSITE" id="PS51186"/>
    </source>
</evidence>
<dbReference type="InterPro" id="IPR016181">
    <property type="entry name" value="Acyl_CoA_acyltransferase"/>
</dbReference>
<keyword evidence="3" id="KW-1185">Reference proteome</keyword>
<dbReference type="Gene3D" id="3.40.630.30">
    <property type="match status" value="1"/>
</dbReference>
<dbReference type="SUPFAM" id="SSF55729">
    <property type="entry name" value="Acyl-CoA N-acyltransferases (Nat)"/>
    <property type="match status" value="1"/>
</dbReference>
<evidence type="ECO:0000313" key="2">
    <source>
        <dbReference type="EMBL" id="KAH6900711.1"/>
    </source>
</evidence>
<dbReference type="Pfam" id="PF00583">
    <property type="entry name" value="Acetyltransf_1"/>
    <property type="match status" value="1"/>
</dbReference>
<dbReference type="InterPro" id="IPR052523">
    <property type="entry name" value="Trichothecene_AcTrans"/>
</dbReference>